<accession>A0A9N9P0M7</accession>
<feature type="non-terminal residue" evidence="1">
    <location>
        <position position="1"/>
    </location>
</feature>
<organism evidence="1 2">
    <name type="scientific">Dentiscutata erythropus</name>
    <dbReference type="NCBI Taxonomy" id="1348616"/>
    <lineage>
        <taxon>Eukaryota</taxon>
        <taxon>Fungi</taxon>
        <taxon>Fungi incertae sedis</taxon>
        <taxon>Mucoromycota</taxon>
        <taxon>Glomeromycotina</taxon>
        <taxon>Glomeromycetes</taxon>
        <taxon>Diversisporales</taxon>
        <taxon>Gigasporaceae</taxon>
        <taxon>Dentiscutata</taxon>
    </lineage>
</organism>
<sequence>NQGDTSPVKPPDFSISMINEAKIMLSEEPARGSMQFWYL</sequence>
<gene>
    <name evidence="1" type="ORF">DERYTH_LOCUS19662</name>
</gene>
<proteinExistence type="predicted"/>
<keyword evidence="2" id="KW-1185">Reference proteome</keyword>
<reference evidence="1" key="1">
    <citation type="submission" date="2021-06" db="EMBL/GenBank/DDBJ databases">
        <authorList>
            <person name="Kallberg Y."/>
            <person name="Tangrot J."/>
            <person name="Rosling A."/>
        </authorList>
    </citation>
    <scope>NUCLEOTIDE SEQUENCE</scope>
    <source>
        <strain evidence="1">MA453B</strain>
    </source>
</reference>
<dbReference type="Proteomes" id="UP000789405">
    <property type="component" value="Unassembled WGS sequence"/>
</dbReference>
<evidence type="ECO:0000313" key="1">
    <source>
        <dbReference type="EMBL" id="CAG8781163.1"/>
    </source>
</evidence>
<evidence type="ECO:0000313" key="2">
    <source>
        <dbReference type="Proteomes" id="UP000789405"/>
    </source>
</evidence>
<comment type="caution">
    <text evidence="1">The sequence shown here is derived from an EMBL/GenBank/DDBJ whole genome shotgun (WGS) entry which is preliminary data.</text>
</comment>
<dbReference type="AlphaFoldDB" id="A0A9N9P0M7"/>
<name>A0A9N9P0M7_9GLOM</name>
<protein>
    <submittedName>
        <fullName evidence="1">23437_t:CDS:1</fullName>
    </submittedName>
</protein>
<dbReference type="EMBL" id="CAJVPY010021907">
    <property type="protein sequence ID" value="CAG8781163.1"/>
    <property type="molecule type" value="Genomic_DNA"/>
</dbReference>